<dbReference type="CDD" id="cd07783">
    <property type="entry name" value="ASKHA_NBD_FGGY_SePSK_AtXK1-like"/>
    <property type="match status" value="1"/>
</dbReference>
<comment type="similarity">
    <text evidence="2">Belongs to the FGGY kinase family.</text>
</comment>
<dbReference type="GO" id="GO:0019150">
    <property type="term" value="F:D-ribulokinase activity"/>
    <property type="evidence" value="ECO:0000318"/>
    <property type="project" value="GO_Central"/>
</dbReference>
<proteinExistence type="inferred from homology"/>
<evidence type="ECO:0000256" key="9">
    <source>
        <dbReference type="ARBA" id="ARBA00072590"/>
    </source>
</evidence>
<keyword evidence="5" id="KW-0418">Kinase</keyword>
<dbReference type="InterPro" id="IPR018484">
    <property type="entry name" value="FGGY_N"/>
</dbReference>
<reference evidence="13" key="1">
    <citation type="journal article" date="2016" name="Nature">
        <title>The genome of the seagrass Zostera marina reveals angiosperm adaptation to the sea.</title>
        <authorList>
            <person name="Olsen J.L."/>
            <person name="Rouze P."/>
            <person name="Verhelst B."/>
            <person name="Lin Y.-C."/>
            <person name="Bayer T."/>
            <person name="Collen J."/>
            <person name="Dattolo E."/>
            <person name="De Paoli E."/>
            <person name="Dittami S."/>
            <person name="Maumus F."/>
            <person name="Michel G."/>
            <person name="Kersting A."/>
            <person name="Lauritano C."/>
            <person name="Lohaus R."/>
            <person name="Toepel M."/>
            <person name="Tonon T."/>
            <person name="Vanneste K."/>
            <person name="Amirebrahimi M."/>
            <person name="Brakel J."/>
            <person name="Bostroem C."/>
            <person name="Chovatia M."/>
            <person name="Grimwood J."/>
            <person name="Jenkins J.W."/>
            <person name="Jueterbock A."/>
            <person name="Mraz A."/>
            <person name="Stam W.T."/>
            <person name="Tice H."/>
            <person name="Bornberg-Bauer E."/>
            <person name="Green P.J."/>
            <person name="Pearson G.A."/>
            <person name="Procaccini G."/>
            <person name="Duarte C.M."/>
            <person name="Schmutz J."/>
            <person name="Reusch T.B.H."/>
            <person name="Van de Peer Y."/>
        </authorList>
    </citation>
    <scope>NUCLEOTIDE SEQUENCE [LARGE SCALE GENOMIC DNA]</scope>
    <source>
        <strain evidence="13">cv. Finnish</strain>
    </source>
</reference>
<dbReference type="Gene3D" id="3.30.420.40">
    <property type="match status" value="2"/>
</dbReference>
<evidence type="ECO:0000256" key="1">
    <source>
        <dbReference type="ARBA" id="ARBA00001968"/>
    </source>
</evidence>
<dbReference type="SUPFAM" id="SSF53067">
    <property type="entry name" value="Actin-like ATPase domain"/>
    <property type="match status" value="2"/>
</dbReference>
<evidence type="ECO:0000256" key="2">
    <source>
        <dbReference type="ARBA" id="ARBA00009156"/>
    </source>
</evidence>
<dbReference type="GO" id="GO:0005997">
    <property type="term" value="P:xylulose metabolic process"/>
    <property type="evidence" value="ECO:0000318"/>
    <property type="project" value="GO_Central"/>
</dbReference>
<evidence type="ECO:0000256" key="7">
    <source>
        <dbReference type="ARBA" id="ARBA00051146"/>
    </source>
</evidence>
<sequence>MATLLYLSCPSLLPTTGTKDSSSSNLSDPVHAKNTGFHHSVIYPPRRKDFEFFYRESVRRTILCCKRTNLDVTVGEENKKMLFLGMDFGTSGARYVVIDEDGVICAEAKKDYPPHQITGNMRDWEKSWKETLFSLLGDIPVSLRKYIVSICIDGTSSTTIIVDSATGELLSTPFLYNENCLDALEIVRSIAPENHTVCSGSSTLCKLISWWNSHELDKDTAILMHQSDWLLWLLHGEFGFSDYNNTLKVGYDPGTGSYPPWLLSQPFSGMLPSVKSPGAPIGYLKDDIRLQLGFSRECVVCAGTTDSIAAFLAARVNEPGKAVTSLGSTLAIKVLSTHRVDDARFGVYSHRLDDKWLVGGASNTGGAVLKSLFNDDMLTKLSEQIDPSIPSPLKYYPLPSTGERFPIADPNLVSRLHPRPENNVEYLHGILESISHIEAKAYRLLNELGATKVEEIFTAGGGAKNDAWIKIRERVLGLPVHRAVHTEAAYGSALLAQKSFGK</sequence>
<dbReference type="GO" id="GO:0005524">
    <property type="term" value="F:ATP binding"/>
    <property type="evidence" value="ECO:0007669"/>
    <property type="project" value="UniProtKB-KW"/>
</dbReference>
<dbReference type="InterPro" id="IPR000577">
    <property type="entry name" value="Carb_kinase_FGGY"/>
</dbReference>
<dbReference type="OrthoDB" id="10262702at2759"/>
<keyword evidence="6" id="KW-0067">ATP-binding</keyword>
<evidence type="ECO:0000259" key="11">
    <source>
        <dbReference type="Pfam" id="PF02782"/>
    </source>
</evidence>
<dbReference type="FunFam" id="3.30.420.40:FF:000220">
    <property type="entry name" value="D-ribulose kinase"/>
    <property type="match status" value="1"/>
</dbReference>
<evidence type="ECO:0000259" key="10">
    <source>
        <dbReference type="Pfam" id="PF00370"/>
    </source>
</evidence>
<dbReference type="PANTHER" id="PTHR10196:SF80">
    <property type="entry name" value="D-RIBULOSE KINASE"/>
    <property type="match status" value="1"/>
</dbReference>
<dbReference type="GO" id="GO:0004856">
    <property type="term" value="F:D-xylulokinase activity"/>
    <property type="evidence" value="ECO:0000318"/>
    <property type="project" value="GO_Central"/>
</dbReference>
<evidence type="ECO:0000256" key="6">
    <source>
        <dbReference type="ARBA" id="ARBA00022840"/>
    </source>
</evidence>
<comment type="cofactor">
    <cofactor evidence="1">
        <name>a divalent metal cation</name>
        <dbReference type="ChEBI" id="CHEBI:60240"/>
    </cofactor>
</comment>
<dbReference type="OMA" id="FLHQADW"/>
<dbReference type="Pfam" id="PF00370">
    <property type="entry name" value="FGGY_N"/>
    <property type="match status" value="1"/>
</dbReference>
<accession>A0A0K9PLR1</accession>
<dbReference type="PANTHER" id="PTHR10196">
    <property type="entry name" value="SUGAR KINASE"/>
    <property type="match status" value="1"/>
</dbReference>
<dbReference type="STRING" id="29655.A0A0K9PLR1"/>
<evidence type="ECO:0000313" key="13">
    <source>
        <dbReference type="Proteomes" id="UP000036987"/>
    </source>
</evidence>
<comment type="catalytic activity">
    <reaction evidence="7">
        <text>D-ribulose + ATP = D-ribulose 5-phosphate + ADP + H(+)</text>
        <dbReference type="Rhea" id="RHEA:17601"/>
        <dbReference type="ChEBI" id="CHEBI:15378"/>
        <dbReference type="ChEBI" id="CHEBI:17173"/>
        <dbReference type="ChEBI" id="CHEBI:30616"/>
        <dbReference type="ChEBI" id="CHEBI:58121"/>
        <dbReference type="ChEBI" id="CHEBI:456216"/>
        <dbReference type="EC" id="2.7.1.47"/>
    </reaction>
</comment>
<dbReference type="EC" id="2.7.1.47" evidence="8"/>
<evidence type="ECO:0000256" key="5">
    <source>
        <dbReference type="ARBA" id="ARBA00022777"/>
    </source>
</evidence>
<dbReference type="Pfam" id="PF02782">
    <property type="entry name" value="FGGY_C"/>
    <property type="match status" value="1"/>
</dbReference>
<name>A0A0K9PLR1_ZOSMR</name>
<organism evidence="12 13">
    <name type="scientific">Zostera marina</name>
    <name type="common">Eelgrass</name>
    <dbReference type="NCBI Taxonomy" id="29655"/>
    <lineage>
        <taxon>Eukaryota</taxon>
        <taxon>Viridiplantae</taxon>
        <taxon>Streptophyta</taxon>
        <taxon>Embryophyta</taxon>
        <taxon>Tracheophyta</taxon>
        <taxon>Spermatophyta</taxon>
        <taxon>Magnoliopsida</taxon>
        <taxon>Liliopsida</taxon>
        <taxon>Zosteraceae</taxon>
        <taxon>Zostera</taxon>
    </lineage>
</organism>
<keyword evidence="13" id="KW-1185">Reference proteome</keyword>
<keyword evidence="4" id="KW-0547">Nucleotide-binding</keyword>
<dbReference type="EMBL" id="LFYR01000740">
    <property type="protein sequence ID" value="KMZ69904.1"/>
    <property type="molecule type" value="Genomic_DNA"/>
</dbReference>
<gene>
    <name evidence="12" type="ORF">ZOSMA_203G00260</name>
</gene>
<evidence type="ECO:0000256" key="4">
    <source>
        <dbReference type="ARBA" id="ARBA00022741"/>
    </source>
</evidence>
<dbReference type="Proteomes" id="UP000036987">
    <property type="component" value="Unassembled WGS sequence"/>
</dbReference>
<evidence type="ECO:0000256" key="3">
    <source>
        <dbReference type="ARBA" id="ARBA00022679"/>
    </source>
</evidence>
<dbReference type="FunFam" id="3.30.420.40:FF:000180">
    <property type="entry name" value="D-ribulose kinase isoform X1"/>
    <property type="match status" value="1"/>
</dbReference>
<dbReference type="AlphaFoldDB" id="A0A0K9PLR1"/>
<feature type="domain" description="Carbohydrate kinase FGGY N-terminal" evidence="10">
    <location>
        <begin position="83"/>
        <end position="312"/>
    </location>
</feature>
<dbReference type="InterPro" id="IPR018485">
    <property type="entry name" value="FGGY_C"/>
</dbReference>
<dbReference type="PIRSF" id="PIRSF000538">
    <property type="entry name" value="GlpK"/>
    <property type="match status" value="1"/>
</dbReference>
<dbReference type="InterPro" id="IPR043129">
    <property type="entry name" value="ATPase_NBD"/>
</dbReference>
<protein>
    <recommendedName>
        <fullName evidence="9">D-ribulose kinase</fullName>
        <ecNumber evidence="8">2.7.1.47</ecNumber>
    </recommendedName>
</protein>
<keyword evidence="3" id="KW-0808">Transferase</keyword>
<evidence type="ECO:0000256" key="8">
    <source>
        <dbReference type="ARBA" id="ARBA00066370"/>
    </source>
</evidence>
<evidence type="ECO:0000313" key="12">
    <source>
        <dbReference type="EMBL" id="KMZ69904.1"/>
    </source>
</evidence>
<dbReference type="GO" id="GO:0005829">
    <property type="term" value="C:cytosol"/>
    <property type="evidence" value="ECO:0000318"/>
    <property type="project" value="GO_Central"/>
</dbReference>
<feature type="domain" description="Carbohydrate kinase FGGY C-terminal" evidence="11">
    <location>
        <begin position="350"/>
        <end position="496"/>
    </location>
</feature>
<comment type="caution">
    <text evidence="12">The sequence shown here is derived from an EMBL/GenBank/DDBJ whole genome shotgun (WGS) entry which is preliminary data.</text>
</comment>